<reference evidence="3 4" key="1">
    <citation type="submission" date="2019-04" db="EMBL/GenBank/DDBJ databases">
        <authorList>
            <person name="Li M."/>
            <person name="Gao C."/>
        </authorList>
    </citation>
    <scope>NUCLEOTIDE SEQUENCE [LARGE SCALE GENOMIC DNA]</scope>
    <source>
        <strain evidence="3 4">BGMRC 2031</strain>
    </source>
</reference>
<evidence type="ECO:0000313" key="4">
    <source>
        <dbReference type="Proteomes" id="UP000305202"/>
    </source>
</evidence>
<feature type="transmembrane region" description="Helical" evidence="2">
    <location>
        <begin position="12"/>
        <end position="39"/>
    </location>
</feature>
<accession>A0ABY2SP38</accession>
<proteinExistence type="predicted"/>
<keyword evidence="1" id="KW-0175">Coiled coil</keyword>
<protein>
    <submittedName>
        <fullName evidence="3">CAP-Gly protein</fullName>
    </submittedName>
</protein>
<comment type="caution">
    <text evidence="3">The sequence shown here is derived from an EMBL/GenBank/DDBJ whole genome shotgun (WGS) entry which is preliminary data.</text>
</comment>
<dbReference type="Proteomes" id="UP000305202">
    <property type="component" value="Unassembled WGS sequence"/>
</dbReference>
<dbReference type="RefSeq" id="WP_136990170.1">
    <property type="nucleotide sequence ID" value="NZ_SZPQ01000014.1"/>
</dbReference>
<organism evidence="3 4">
    <name type="scientific">Martelella alba</name>
    <dbReference type="NCBI Taxonomy" id="2590451"/>
    <lineage>
        <taxon>Bacteria</taxon>
        <taxon>Pseudomonadati</taxon>
        <taxon>Pseudomonadota</taxon>
        <taxon>Alphaproteobacteria</taxon>
        <taxon>Hyphomicrobiales</taxon>
        <taxon>Aurantimonadaceae</taxon>
        <taxon>Martelella</taxon>
    </lineage>
</organism>
<keyword evidence="2" id="KW-0472">Membrane</keyword>
<sequence>METHTLAATPRITAWGAIIGGVFTVLAISILLSVLGTALGLAIVDPTAGQSTQGVGTAVTIWSFVSVLISLAAGGFVAGRLAGAAGISHGFLVWATSLLVAIVLSGMIVGGALRAAGNAIGAIASATGGAASGIASSLTAPNGGMRDWLDEAGRQWSRDAQLPPDQTPKAIMDALRNSNIDALQPDYLSKQIHAASEDMRRTFRAILDNPDNSDAEMAHLSDRLKQRVDHLSAAIKRDDVHNALSRNTSMNADEVERATDALMRDKQRMAAEAKNRLEDMEQNINTLRDEAQQWQEQAKQKAAAAAKAIAKSALWSFVALLIGAVVSAFCGLWGVRATHRHRF</sequence>
<feature type="transmembrane region" description="Helical" evidence="2">
    <location>
        <begin position="91"/>
        <end position="113"/>
    </location>
</feature>
<keyword evidence="2" id="KW-1133">Transmembrane helix</keyword>
<feature type="coiled-coil region" evidence="1">
    <location>
        <begin position="252"/>
        <end position="304"/>
    </location>
</feature>
<feature type="transmembrane region" description="Helical" evidence="2">
    <location>
        <begin position="313"/>
        <end position="335"/>
    </location>
</feature>
<evidence type="ECO:0000256" key="2">
    <source>
        <dbReference type="SAM" id="Phobius"/>
    </source>
</evidence>
<keyword evidence="4" id="KW-1185">Reference proteome</keyword>
<dbReference type="EMBL" id="SZPQ01000014">
    <property type="protein sequence ID" value="TKI06323.1"/>
    <property type="molecule type" value="Genomic_DNA"/>
</dbReference>
<evidence type="ECO:0000256" key="1">
    <source>
        <dbReference type="SAM" id="Coils"/>
    </source>
</evidence>
<gene>
    <name evidence="3" type="ORF">FCN80_10815</name>
</gene>
<feature type="transmembrane region" description="Helical" evidence="2">
    <location>
        <begin position="59"/>
        <end position="79"/>
    </location>
</feature>
<name>A0ABY2SP38_9HYPH</name>
<keyword evidence="2" id="KW-0812">Transmembrane</keyword>
<evidence type="ECO:0000313" key="3">
    <source>
        <dbReference type="EMBL" id="TKI06323.1"/>
    </source>
</evidence>